<dbReference type="InterPro" id="IPR026022">
    <property type="entry name" value="PhoU_dom"/>
</dbReference>
<keyword evidence="3 7" id="KW-0812">Transmembrane</keyword>
<evidence type="ECO:0000256" key="7">
    <source>
        <dbReference type="SAM" id="Phobius"/>
    </source>
</evidence>
<feature type="transmembrane region" description="Helical" evidence="7">
    <location>
        <begin position="132"/>
        <end position="150"/>
    </location>
</feature>
<dbReference type="SUPFAM" id="SSF109755">
    <property type="entry name" value="PhoU-like"/>
    <property type="match status" value="1"/>
</dbReference>
<evidence type="ECO:0000313" key="9">
    <source>
        <dbReference type="EMBL" id="SHN85782.1"/>
    </source>
</evidence>
<reference evidence="10" key="1">
    <citation type="submission" date="2016-11" db="EMBL/GenBank/DDBJ databases">
        <authorList>
            <person name="Varghese N."/>
            <person name="Submissions S."/>
        </authorList>
    </citation>
    <scope>NUCLEOTIDE SEQUENCE [LARGE SCALE GENOMIC DNA]</scope>
    <source>
        <strain evidence="10">GAS401</strain>
    </source>
</reference>
<evidence type="ECO:0000256" key="4">
    <source>
        <dbReference type="ARBA" id="ARBA00022989"/>
    </source>
</evidence>
<evidence type="ECO:0000256" key="3">
    <source>
        <dbReference type="ARBA" id="ARBA00022692"/>
    </source>
</evidence>
<feature type="transmembrane region" description="Helical" evidence="7">
    <location>
        <begin position="193"/>
        <end position="216"/>
    </location>
</feature>
<protein>
    <submittedName>
        <fullName evidence="9">Phosphate:Na+ symporter</fullName>
    </submittedName>
</protein>
<gene>
    <name evidence="9" type="ORF">SAMN05444170_6433</name>
</gene>
<dbReference type="GO" id="GO:0044341">
    <property type="term" value="P:sodium-dependent phosphate transport"/>
    <property type="evidence" value="ECO:0007669"/>
    <property type="project" value="InterPro"/>
</dbReference>
<dbReference type="GO" id="GO:0005436">
    <property type="term" value="F:sodium:phosphate symporter activity"/>
    <property type="evidence" value="ECO:0007669"/>
    <property type="project" value="InterPro"/>
</dbReference>
<feature type="transmembrane region" description="Helical" evidence="7">
    <location>
        <begin position="246"/>
        <end position="264"/>
    </location>
</feature>
<feature type="transmembrane region" description="Helical" evidence="7">
    <location>
        <begin position="162"/>
        <end position="186"/>
    </location>
</feature>
<keyword evidence="10" id="KW-1185">Reference proteome</keyword>
<evidence type="ECO:0000313" key="10">
    <source>
        <dbReference type="Proteomes" id="UP000184096"/>
    </source>
</evidence>
<keyword evidence="2" id="KW-1003">Cell membrane</keyword>
<dbReference type="InterPro" id="IPR038078">
    <property type="entry name" value="PhoU-like_sf"/>
</dbReference>
<evidence type="ECO:0000259" key="8">
    <source>
        <dbReference type="Pfam" id="PF01895"/>
    </source>
</evidence>
<dbReference type="InterPro" id="IPR004633">
    <property type="entry name" value="NaPi_cotrn-rel/YqeW-like"/>
</dbReference>
<dbReference type="InterPro" id="IPR003841">
    <property type="entry name" value="Na/Pi_transpt"/>
</dbReference>
<feature type="region of interest" description="Disordered" evidence="6">
    <location>
        <begin position="546"/>
        <end position="565"/>
    </location>
</feature>
<feature type="domain" description="PhoU" evidence="8">
    <location>
        <begin position="452"/>
        <end position="531"/>
    </location>
</feature>
<feature type="transmembrane region" description="Helical" evidence="7">
    <location>
        <begin position="285"/>
        <end position="308"/>
    </location>
</feature>
<evidence type="ECO:0000256" key="2">
    <source>
        <dbReference type="ARBA" id="ARBA00022475"/>
    </source>
</evidence>
<keyword evidence="5 7" id="KW-0472">Membrane</keyword>
<dbReference type="GO" id="GO:0005886">
    <property type="term" value="C:plasma membrane"/>
    <property type="evidence" value="ECO:0007669"/>
    <property type="project" value="UniProtKB-SubCell"/>
</dbReference>
<evidence type="ECO:0000256" key="6">
    <source>
        <dbReference type="SAM" id="MobiDB-lite"/>
    </source>
</evidence>
<dbReference type="Pfam" id="PF01895">
    <property type="entry name" value="PhoU"/>
    <property type="match status" value="2"/>
</dbReference>
<dbReference type="Gene3D" id="1.20.58.220">
    <property type="entry name" value="Phosphate transport system protein phou homolog 2, domain 2"/>
    <property type="match status" value="1"/>
</dbReference>
<dbReference type="NCBIfam" id="TIGR00704">
    <property type="entry name" value="NaPi_cotrn_rel"/>
    <property type="match status" value="1"/>
</dbReference>
<dbReference type="EMBL" id="LT670849">
    <property type="protein sequence ID" value="SHN85782.1"/>
    <property type="molecule type" value="Genomic_DNA"/>
</dbReference>
<dbReference type="AlphaFoldDB" id="A0A1M7URZ2"/>
<comment type="subcellular location">
    <subcellularLocation>
        <location evidence="1">Cell membrane</location>
        <topology evidence="1">Multi-pass membrane protein</topology>
    </subcellularLocation>
</comment>
<evidence type="ECO:0000256" key="5">
    <source>
        <dbReference type="ARBA" id="ARBA00023136"/>
    </source>
</evidence>
<proteinExistence type="predicted"/>
<feature type="domain" description="PhoU" evidence="8">
    <location>
        <begin position="343"/>
        <end position="422"/>
    </location>
</feature>
<dbReference type="OrthoDB" id="5778511at2"/>
<sequence>MSSMILLDLLGGVALLLWGLHMVHSGIVRAFGSDLRRILGTALRNRFLAFLAGIIVTALLQSSTATGLMTASFVTGGAVDLAPALAIMLGANVGTTLIVQALSFNVTAVAPLLFLVGVIAFKRGGQTRTRDLGRVAIGIGLMLLSLHILLDTLAPAEEAPAVRTLLAAITGDSFLCVLMAAVLTWVAHSSVTVVLLIMSLAYSGFITPVAALALTLGANLGSAINPVIEGSNSSNPASYRLPLGNLLNRMVGCALALPFLHPIADALSRFEPNASRMTADFHTAFNLVLAIVFILPLAWLASLLTRFLPERAKPNNPTAPLYLDEAALGTPSVALACAEREVLHLGDIVESMLLQGMTALMTDDRRLVAEVSRMDNAVDKLDEAVKLYVTRLTRESLDERDGHRAMEIIAFSINLEHIGDIIDKNLMELAQKKIKRKLAFSKQGAAELEAFHQEVIGNLKLAFSVFMSGDVKIARQLIAEKATLRTAELAAAESHLERLRERRPESIESSSLHLDVLRDLKRIHSHICSVAYPVLERAGALQPSRLRVVEPDESSTDDKDAASAG</sequence>
<accession>A0A1M7URZ2</accession>
<dbReference type="Pfam" id="PF02690">
    <property type="entry name" value="Na_Pi_cotrans"/>
    <property type="match status" value="2"/>
</dbReference>
<feature type="transmembrane region" description="Helical" evidence="7">
    <location>
        <begin position="42"/>
        <end position="60"/>
    </location>
</feature>
<name>A0A1M7URZ2_9BRAD</name>
<feature type="compositionally biased region" description="Basic and acidic residues" evidence="6">
    <location>
        <begin position="556"/>
        <end position="565"/>
    </location>
</feature>
<dbReference type="NCBIfam" id="NF037997">
    <property type="entry name" value="Na_Pi_symport"/>
    <property type="match status" value="1"/>
</dbReference>
<evidence type="ECO:0000256" key="1">
    <source>
        <dbReference type="ARBA" id="ARBA00004651"/>
    </source>
</evidence>
<feature type="transmembrane region" description="Helical" evidence="7">
    <location>
        <begin position="97"/>
        <end position="120"/>
    </location>
</feature>
<organism evidence="9 10">
    <name type="scientific">Bradyrhizobium erythrophlei</name>
    <dbReference type="NCBI Taxonomy" id="1437360"/>
    <lineage>
        <taxon>Bacteria</taxon>
        <taxon>Pseudomonadati</taxon>
        <taxon>Pseudomonadota</taxon>
        <taxon>Alphaproteobacteria</taxon>
        <taxon>Hyphomicrobiales</taxon>
        <taxon>Nitrobacteraceae</taxon>
        <taxon>Bradyrhizobium</taxon>
    </lineage>
</organism>
<dbReference type="PANTHER" id="PTHR10010:SF46">
    <property type="entry name" value="SODIUM-DEPENDENT PHOSPHATE TRANSPORT PROTEIN 2B"/>
    <property type="match status" value="1"/>
</dbReference>
<dbReference type="PANTHER" id="PTHR10010">
    <property type="entry name" value="SOLUTE CARRIER FAMILY 34 SODIUM PHOSPHATE , MEMBER 2-RELATED"/>
    <property type="match status" value="1"/>
</dbReference>
<dbReference type="Proteomes" id="UP000184096">
    <property type="component" value="Chromosome I"/>
</dbReference>
<keyword evidence="4 7" id="KW-1133">Transmembrane helix</keyword>